<reference evidence="1" key="1">
    <citation type="submission" date="2021-06" db="EMBL/GenBank/DDBJ databases">
        <authorList>
            <person name="Kallberg Y."/>
            <person name="Tangrot J."/>
            <person name="Rosling A."/>
        </authorList>
    </citation>
    <scope>NUCLEOTIDE SEQUENCE</scope>
    <source>
        <strain evidence="1">28 12/20/2015</strain>
    </source>
</reference>
<accession>A0ACA9MS99</accession>
<dbReference type="Proteomes" id="UP000789366">
    <property type="component" value="Unassembled WGS sequence"/>
</dbReference>
<evidence type="ECO:0000313" key="2">
    <source>
        <dbReference type="Proteomes" id="UP000789366"/>
    </source>
</evidence>
<keyword evidence="2" id="KW-1185">Reference proteome</keyword>
<sequence length="115" mass="13414">MKFDLILNKDITSSVDAPVEFSLNNKENKCNCINILVCEEPKFNIEKPITDSSKKQKLKIGDGSKKRSRVWYPLIFGFCTSEKLKSELFILLINFLKFPQQTYQVNVCFRIQEML</sequence>
<dbReference type="EMBL" id="CAJVPW010009933">
    <property type="protein sequence ID" value="CAG8610505.1"/>
    <property type="molecule type" value="Genomic_DNA"/>
</dbReference>
<comment type="caution">
    <text evidence="1">The sequence shown here is derived from an EMBL/GenBank/DDBJ whole genome shotgun (WGS) entry which is preliminary data.</text>
</comment>
<gene>
    <name evidence="1" type="ORF">SPELUC_LOCUS7479</name>
</gene>
<evidence type="ECO:0000313" key="1">
    <source>
        <dbReference type="EMBL" id="CAG8610505.1"/>
    </source>
</evidence>
<name>A0ACA9MS99_9GLOM</name>
<proteinExistence type="predicted"/>
<organism evidence="1 2">
    <name type="scientific">Cetraspora pellucida</name>
    <dbReference type="NCBI Taxonomy" id="1433469"/>
    <lineage>
        <taxon>Eukaryota</taxon>
        <taxon>Fungi</taxon>
        <taxon>Fungi incertae sedis</taxon>
        <taxon>Mucoromycota</taxon>
        <taxon>Glomeromycotina</taxon>
        <taxon>Glomeromycetes</taxon>
        <taxon>Diversisporales</taxon>
        <taxon>Gigasporaceae</taxon>
        <taxon>Cetraspora</taxon>
    </lineage>
</organism>
<protein>
    <submittedName>
        <fullName evidence="1">16003_t:CDS:1</fullName>
    </submittedName>
</protein>